<evidence type="ECO:0000313" key="2">
    <source>
        <dbReference type="EnsemblMetazoa" id="CJA31663.1"/>
    </source>
</evidence>
<organism evidence="2 3">
    <name type="scientific">Caenorhabditis japonica</name>
    <dbReference type="NCBI Taxonomy" id="281687"/>
    <lineage>
        <taxon>Eukaryota</taxon>
        <taxon>Metazoa</taxon>
        <taxon>Ecdysozoa</taxon>
        <taxon>Nematoda</taxon>
        <taxon>Chromadorea</taxon>
        <taxon>Rhabditida</taxon>
        <taxon>Rhabditina</taxon>
        <taxon>Rhabditomorpha</taxon>
        <taxon>Rhabditoidea</taxon>
        <taxon>Rhabditidae</taxon>
        <taxon>Peloderinae</taxon>
        <taxon>Caenorhabditis</taxon>
    </lineage>
</organism>
<dbReference type="AlphaFoldDB" id="A0A8R1IHT9"/>
<evidence type="ECO:0000256" key="1">
    <source>
        <dbReference type="SAM" id="MobiDB-lite"/>
    </source>
</evidence>
<evidence type="ECO:0000313" key="3">
    <source>
        <dbReference type="Proteomes" id="UP000005237"/>
    </source>
</evidence>
<dbReference type="Proteomes" id="UP000005237">
    <property type="component" value="Unassembled WGS sequence"/>
</dbReference>
<accession>A0A8R1IHT9</accession>
<keyword evidence="3" id="KW-1185">Reference proteome</keyword>
<feature type="region of interest" description="Disordered" evidence="1">
    <location>
        <begin position="40"/>
        <end position="68"/>
    </location>
</feature>
<reference evidence="3" key="1">
    <citation type="submission" date="2010-08" db="EMBL/GenBank/DDBJ databases">
        <authorList>
            <consortium name="Caenorhabditis japonica Sequencing Consortium"/>
            <person name="Wilson R.K."/>
        </authorList>
    </citation>
    <scope>NUCLEOTIDE SEQUENCE [LARGE SCALE GENOMIC DNA]</scope>
    <source>
        <strain evidence="3">DF5081</strain>
    </source>
</reference>
<protein>
    <submittedName>
        <fullName evidence="2">Uncharacterized protein</fullName>
    </submittedName>
</protein>
<reference evidence="2" key="2">
    <citation type="submission" date="2022-06" db="UniProtKB">
        <authorList>
            <consortium name="EnsemblMetazoa"/>
        </authorList>
    </citation>
    <scope>IDENTIFICATION</scope>
    <source>
        <strain evidence="2">DF5081</strain>
    </source>
</reference>
<name>A0A8R1IHT9_CAEJA</name>
<dbReference type="EnsemblMetazoa" id="CJA31663.1">
    <property type="protein sequence ID" value="CJA31663.1"/>
    <property type="gene ID" value="WBGene00207510"/>
</dbReference>
<proteinExistence type="predicted"/>
<sequence length="68" mass="7855">MILKISRREQIACTARVDRIQSAKSLLFSSPFKEQKAPLDSIMVGPPTENKRDLHFRGKPWSENLQMK</sequence>